<name>A0A3Q0IXL0_DIACI</name>
<dbReference type="PaxDb" id="121845-A0A3Q0IXL0"/>
<dbReference type="KEGG" id="dci:113468332"/>
<dbReference type="InterPro" id="IPR013783">
    <property type="entry name" value="Ig-like_fold"/>
</dbReference>
<dbReference type="GO" id="GO:0005930">
    <property type="term" value="C:axoneme"/>
    <property type="evidence" value="ECO:0007669"/>
    <property type="project" value="TreeGrafter"/>
</dbReference>
<reference evidence="2" key="1">
    <citation type="submission" date="2025-08" db="UniProtKB">
        <authorList>
            <consortium name="RefSeq"/>
        </authorList>
    </citation>
    <scope>IDENTIFICATION</scope>
</reference>
<dbReference type="PANTHER" id="PTHR23053:SF0">
    <property type="entry name" value="HYDROCEPHALUS-INDUCING PROTEIN HOMOLOG"/>
    <property type="match status" value="1"/>
</dbReference>
<dbReference type="AlphaFoldDB" id="A0A3Q0IXL0"/>
<organism evidence="1 2">
    <name type="scientific">Diaphorina citri</name>
    <name type="common">Asian citrus psyllid</name>
    <dbReference type="NCBI Taxonomy" id="121845"/>
    <lineage>
        <taxon>Eukaryota</taxon>
        <taxon>Metazoa</taxon>
        <taxon>Ecdysozoa</taxon>
        <taxon>Arthropoda</taxon>
        <taxon>Hexapoda</taxon>
        <taxon>Insecta</taxon>
        <taxon>Pterygota</taxon>
        <taxon>Neoptera</taxon>
        <taxon>Paraneoptera</taxon>
        <taxon>Hemiptera</taxon>
        <taxon>Sternorrhyncha</taxon>
        <taxon>Psylloidea</taxon>
        <taxon>Psyllidae</taxon>
        <taxon>Diaphorininae</taxon>
        <taxon>Diaphorina</taxon>
    </lineage>
</organism>
<dbReference type="STRING" id="121845.A0A3Q0IXL0"/>
<dbReference type="Proteomes" id="UP000079169">
    <property type="component" value="Unplaced"/>
</dbReference>
<gene>
    <name evidence="2" type="primary">LOC113468332</name>
</gene>
<protein>
    <submittedName>
        <fullName evidence="2">Hydrocephalus-inducing protein homolog</fullName>
    </submittedName>
</protein>
<sequence length="260" mass="29047">MGDNVKEIFITNVGDIPGYIHFREQRLVFGGQICCCPDYIELTPGSYQAFSLQYRSPCVGEFTEEIRFHIVESEETLKFILSGRVRSVSLEFCSPLIDFGNVSFGFPVSRTLEFHSNSPDPVSFLIRVDGDGRESPLTYEDYLSAPYQEMSAPPCPREFLVEPERGVVQPGCSARIKITLTCNRLRMGHIEKKNNLWTVSPERGIVSPNSSLDLTLSVNLMNAGPVTSAIHIHVKHSEKLKVKLMASGIGYSIRTEPSII</sequence>
<accession>A0A3Q0IXL0</accession>
<dbReference type="InterPro" id="IPR033305">
    <property type="entry name" value="Hydin-like"/>
</dbReference>
<keyword evidence="1" id="KW-1185">Reference proteome</keyword>
<dbReference type="GO" id="GO:0003341">
    <property type="term" value="P:cilium movement"/>
    <property type="evidence" value="ECO:0007669"/>
    <property type="project" value="TreeGrafter"/>
</dbReference>
<dbReference type="RefSeq" id="XP_026680959.1">
    <property type="nucleotide sequence ID" value="XM_026825158.1"/>
</dbReference>
<dbReference type="PANTHER" id="PTHR23053">
    <property type="entry name" value="DLEC1 DELETED IN LUNG AND ESOPHAGEAL CANCER 1"/>
    <property type="match status" value="1"/>
</dbReference>
<dbReference type="Gene3D" id="2.60.40.10">
    <property type="entry name" value="Immunoglobulins"/>
    <property type="match status" value="2"/>
</dbReference>
<dbReference type="GeneID" id="113468332"/>
<proteinExistence type="predicted"/>
<evidence type="ECO:0000313" key="1">
    <source>
        <dbReference type="Proteomes" id="UP000079169"/>
    </source>
</evidence>
<evidence type="ECO:0000313" key="2">
    <source>
        <dbReference type="RefSeq" id="XP_026680959.1"/>
    </source>
</evidence>
<dbReference type="GO" id="GO:1904158">
    <property type="term" value="P:axonemal central apparatus assembly"/>
    <property type="evidence" value="ECO:0007669"/>
    <property type="project" value="TreeGrafter"/>
</dbReference>